<evidence type="ECO:0000313" key="2">
    <source>
        <dbReference type="EMBL" id="CAA2963296.1"/>
    </source>
</evidence>
<proteinExistence type="predicted"/>
<dbReference type="SUPFAM" id="SSF52540">
    <property type="entry name" value="P-loop containing nucleoside triphosphate hydrolases"/>
    <property type="match status" value="1"/>
</dbReference>
<dbReference type="InterPro" id="IPR027417">
    <property type="entry name" value="P-loop_NTPase"/>
</dbReference>
<organism evidence="2 3">
    <name type="scientific">Olea europaea subsp. europaea</name>
    <dbReference type="NCBI Taxonomy" id="158383"/>
    <lineage>
        <taxon>Eukaryota</taxon>
        <taxon>Viridiplantae</taxon>
        <taxon>Streptophyta</taxon>
        <taxon>Embryophyta</taxon>
        <taxon>Tracheophyta</taxon>
        <taxon>Spermatophyta</taxon>
        <taxon>Magnoliopsida</taxon>
        <taxon>eudicotyledons</taxon>
        <taxon>Gunneridae</taxon>
        <taxon>Pentapetalae</taxon>
        <taxon>asterids</taxon>
        <taxon>lamiids</taxon>
        <taxon>Lamiales</taxon>
        <taxon>Oleaceae</taxon>
        <taxon>Oleeae</taxon>
        <taxon>Olea</taxon>
    </lineage>
</organism>
<protein>
    <submittedName>
        <fullName evidence="2">Uncharacterized protein</fullName>
    </submittedName>
</protein>
<comment type="caution">
    <text evidence="2">The sequence shown here is derived from an EMBL/GenBank/DDBJ whole genome shotgun (WGS) entry which is preliminary data.</text>
</comment>
<dbReference type="Gene3D" id="3.40.50.300">
    <property type="entry name" value="P-loop containing nucleotide triphosphate hydrolases"/>
    <property type="match status" value="1"/>
</dbReference>
<sequence>MADSLIGDAMGVAFDLLMKAVLDVAMRIASFSALGAPDFVVGYDVQLRELKAMLLKDGVPIVVLSTPGGSGKTTLAKLLCNDDEIKVSHQKQHVGALLKSSEELSQTYEKTRQQGYKGYRSRSPCSGQGPTKPNACRSLDEGLMPKSSCSRPTEIRKEEAEILKDEEATTSVDLTNIFVKD</sequence>
<accession>A0A8S0Q5G9</accession>
<dbReference type="AlphaFoldDB" id="A0A8S0Q5G9"/>
<dbReference type="Gramene" id="OE9A001157T1">
    <property type="protein sequence ID" value="OE9A001157C1"/>
    <property type="gene ID" value="OE9A001157"/>
</dbReference>
<feature type="region of interest" description="Disordered" evidence="1">
    <location>
        <begin position="117"/>
        <end position="153"/>
    </location>
</feature>
<reference evidence="2 3" key="1">
    <citation type="submission" date="2019-12" db="EMBL/GenBank/DDBJ databases">
        <authorList>
            <person name="Alioto T."/>
            <person name="Alioto T."/>
            <person name="Gomez Garrido J."/>
        </authorList>
    </citation>
    <scope>NUCLEOTIDE SEQUENCE [LARGE SCALE GENOMIC DNA]</scope>
</reference>
<name>A0A8S0Q5G9_OLEEU</name>
<dbReference type="Proteomes" id="UP000594638">
    <property type="component" value="Unassembled WGS sequence"/>
</dbReference>
<keyword evidence="3" id="KW-1185">Reference proteome</keyword>
<dbReference type="EMBL" id="CACTIH010001808">
    <property type="protein sequence ID" value="CAA2963296.1"/>
    <property type="molecule type" value="Genomic_DNA"/>
</dbReference>
<gene>
    <name evidence="2" type="ORF">OLEA9_A001157</name>
</gene>
<dbReference type="OrthoDB" id="2016095at2759"/>
<evidence type="ECO:0000256" key="1">
    <source>
        <dbReference type="SAM" id="MobiDB-lite"/>
    </source>
</evidence>
<evidence type="ECO:0000313" key="3">
    <source>
        <dbReference type="Proteomes" id="UP000594638"/>
    </source>
</evidence>